<name>A0A074YGP7_AURSE</name>
<evidence type="ECO:0000313" key="8">
    <source>
        <dbReference type="EMBL" id="KEQ95219.1"/>
    </source>
</evidence>
<dbReference type="EMBL" id="KL584760">
    <property type="protein sequence ID" value="KEQ95219.1"/>
    <property type="molecule type" value="Genomic_DNA"/>
</dbReference>
<evidence type="ECO:0000256" key="1">
    <source>
        <dbReference type="ARBA" id="ARBA00004141"/>
    </source>
</evidence>
<evidence type="ECO:0000256" key="5">
    <source>
        <dbReference type="ARBA" id="ARBA00038359"/>
    </source>
</evidence>
<evidence type="ECO:0000313" key="9">
    <source>
        <dbReference type="Proteomes" id="UP000030641"/>
    </source>
</evidence>
<reference evidence="8 9" key="1">
    <citation type="journal article" date="2014" name="BMC Genomics">
        <title>Genome sequencing of four Aureobasidium pullulans varieties: biotechnological potential, stress tolerance, and description of new species.</title>
        <authorList>
            <person name="Gostin Ar C."/>
            <person name="Ohm R.A."/>
            <person name="Kogej T."/>
            <person name="Sonjak S."/>
            <person name="Turk M."/>
            <person name="Zajc J."/>
            <person name="Zalar P."/>
            <person name="Grube M."/>
            <person name="Sun H."/>
            <person name="Han J."/>
            <person name="Sharma A."/>
            <person name="Chiniquy J."/>
            <person name="Ngan C.Y."/>
            <person name="Lipzen A."/>
            <person name="Barry K."/>
            <person name="Grigoriev I.V."/>
            <person name="Gunde-Cimerman N."/>
        </authorList>
    </citation>
    <scope>NUCLEOTIDE SEQUENCE [LARGE SCALE GENOMIC DNA]</scope>
    <source>
        <strain evidence="8 9">EXF-2481</strain>
    </source>
</reference>
<feature type="transmembrane region" description="Helical" evidence="6">
    <location>
        <begin position="237"/>
        <end position="262"/>
    </location>
</feature>
<dbReference type="PANTHER" id="PTHR33048">
    <property type="entry name" value="PTH11-LIKE INTEGRAL MEMBRANE PROTEIN (AFU_ORTHOLOGUE AFUA_5G11245)"/>
    <property type="match status" value="1"/>
</dbReference>
<evidence type="ECO:0000259" key="7">
    <source>
        <dbReference type="Pfam" id="PF20684"/>
    </source>
</evidence>
<evidence type="ECO:0000256" key="4">
    <source>
        <dbReference type="ARBA" id="ARBA00023136"/>
    </source>
</evidence>
<evidence type="ECO:0000256" key="6">
    <source>
        <dbReference type="SAM" id="Phobius"/>
    </source>
</evidence>
<dbReference type="STRING" id="1043005.A0A074YGP7"/>
<dbReference type="InParanoid" id="A0A074YGP7"/>
<dbReference type="GeneID" id="25364078"/>
<sequence length="352" mass="38653">MGHHSPSDDKGPTLLILTCLLFSLAFITTVLRCWVRWGSRKIGVDDGLMALTTVLSIGRMAIQIVSVRYGNGKHREFVSDHDYQIINMLTWYTQILLFPTICLMKVSICLLILRIKDTRTLRYILGAVITGLVLTNLECLVVLLAECSPVKAYWNGTYADHCWPAAVRIYSIYLQASYAVATDLICTGLPIYVVWSVSSIPLSTKAAVCGLMSLGLVATVCSAIRAASLGTTTDDLSYAYCIAAIWANTELFLGIIAANLALSRSIYKYFSEHAKKLASNTSGSRASRTPNLRNSLIGPSRMGYVMSPEPSMAFEATYIPHSIQSFASAAPLKPYKNAATFFEMDEIEKGKL</sequence>
<feature type="transmembrane region" description="Helical" evidence="6">
    <location>
        <begin position="47"/>
        <end position="69"/>
    </location>
</feature>
<accession>A0A074YGP7</accession>
<keyword evidence="2 6" id="KW-0812">Transmembrane</keyword>
<feature type="transmembrane region" description="Helical" evidence="6">
    <location>
        <begin position="207"/>
        <end position="225"/>
    </location>
</feature>
<dbReference type="InterPro" id="IPR052337">
    <property type="entry name" value="SAT4-like"/>
</dbReference>
<feature type="transmembrane region" description="Helical" evidence="6">
    <location>
        <begin position="14"/>
        <end position="35"/>
    </location>
</feature>
<dbReference type="OMA" id="NNMLGWF"/>
<dbReference type="PANTHER" id="PTHR33048:SF96">
    <property type="entry name" value="INTEGRAL MEMBRANE PROTEIN"/>
    <property type="match status" value="1"/>
</dbReference>
<dbReference type="OrthoDB" id="3934549at2759"/>
<feature type="transmembrane region" description="Helical" evidence="6">
    <location>
        <begin position="125"/>
        <end position="145"/>
    </location>
</feature>
<protein>
    <recommendedName>
        <fullName evidence="7">Rhodopsin domain-containing protein</fullName>
    </recommendedName>
</protein>
<proteinExistence type="inferred from homology"/>
<evidence type="ECO:0000256" key="3">
    <source>
        <dbReference type="ARBA" id="ARBA00022989"/>
    </source>
</evidence>
<dbReference type="GO" id="GO:0016020">
    <property type="term" value="C:membrane"/>
    <property type="evidence" value="ECO:0007669"/>
    <property type="project" value="UniProtKB-SubCell"/>
</dbReference>
<feature type="domain" description="Rhodopsin" evidence="7">
    <location>
        <begin position="31"/>
        <end position="267"/>
    </location>
</feature>
<dbReference type="RefSeq" id="XP_013343479.1">
    <property type="nucleotide sequence ID" value="XM_013488025.1"/>
</dbReference>
<organism evidence="8 9">
    <name type="scientific">Aureobasidium subglaciale (strain EXF-2481)</name>
    <name type="common">Aureobasidium pullulans var. subglaciale</name>
    <dbReference type="NCBI Taxonomy" id="1043005"/>
    <lineage>
        <taxon>Eukaryota</taxon>
        <taxon>Fungi</taxon>
        <taxon>Dikarya</taxon>
        <taxon>Ascomycota</taxon>
        <taxon>Pezizomycotina</taxon>
        <taxon>Dothideomycetes</taxon>
        <taxon>Dothideomycetidae</taxon>
        <taxon>Dothideales</taxon>
        <taxon>Saccotheciaceae</taxon>
        <taxon>Aureobasidium</taxon>
    </lineage>
</organism>
<dbReference type="InterPro" id="IPR049326">
    <property type="entry name" value="Rhodopsin_dom_fungi"/>
</dbReference>
<gene>
    <name evidence="8" type="ORF">AUEXF2481DRAFT_29936</name>
</gene>
<comment type="similarity">
    <text evidence="5">Belongs to the SAT4 family.</text>
</comment>
<feature type="transmembrane region" description="Helical" evidence="6">
    <location>
        <begin position="89"/>
        <end position="113"/>
    </location>
</feature>
<dbReference type="HOGENOM" id="CLU_028200_3_7_1"/>
<dbReference type="Pfam" id="PF20684">
    <property type="entry name" value="Fung_rhodopsin"/>
    <property type="match status" value="1"/>
</dbReference>
<dbReference type="Proteomes" id="UP000030641">
    <property type="component" value="Unassembled WGS sequence"/>
</dbReference>
<comment type="subcellular location">
    <subcellularLocation>
        <location evidence="1">Membrane</location>
        <topology evidence="1">Multi-pass membrane protein</topology>
    </subcellularLocation>
</comment>
<keyword evidence="3 6" id="KW-1133">Transmembrane helix</keyword>
<keyword evidence="9" id="KW-1185">Reference proteome</keyword>
<evidence type="ECO:0000256" key="2">
    <source>
        <dbReference type="ARBA" id="ARBA00022692"/>
    </source>
</evidence>
<keyword evidence="4 6" id="KW-0472">Membrane</keyword>
<dbReference type="AlphaFoldDB" id="A0A074YGP7"/>
<feature type="transmembrane region" description="Helical" evidence="6">
    <location>
        <begin position="172"/>
        <end position="195"/>
    </location>
</feature>